<dbReference type="GO" id="GO:0030246">
    <property type="term" value="F:carbohydrate binding"/>
    <property type="evidence" value="ECO:0007669"/>
    <property type="project" value="InterPro"/>
</dbReference>
<dbReference type="InterPro" id="IPR002102">
    <property type="entry name" value="Cohesin_dom"/>
</dbReference>
<feature type="domain" description="SLH" evidence="2">
    <location>
        <begin position="216"/>
        <end position="275"/>
    </location>
</feature>
<dbReference type="SUPFAM" id="SSF49384">
    <property type="entry name" value="Carbohydrate-binding domain"/>
    <property type="match status" value="1"/>
</dbReference>
<evidence type="ECO:0000256" key="1">
    <source>
        <dbReference type="SAM" id="SignalP"/>
    </source>
</evidence>
<feature type="domain" description="SLH" evidence="2">
    <location>
        <begin position="152"/>
        <end position="215"/>
    </location>
</feature>
<comment type="caution">
    <text evidence="3">The sequence shown here is derived from an EMBL/GenBank/DDBJ whole genome shotgun (WGS) entry which is preliminary data.</text>
</comment>
<organism evidence="3 4">
    <name type="scientific">Paenibacillus silvestris</name>
    <dbReference type="NCBI Taxonomy" id="2606219"/>
    <lineage>
        <taxon>Bacteria</taxon>
        <taxon>Bacillati</taxon>
        <taxon>Bacillota</taxon>
        <taxon>Bacilli</taxon>
        <taxon>Bacillales</taxon>
        <taxon>Paenibacillaceae</taxon>
        <taxon>Paenibacillus</taxon>
    </lineage>
</organism>
<dbReference type="Gene3D" id="2.60.40.680">
    <property type="match status" value="1"/>
</dbReference>
<dbReference type="RefSeq" id="WP_161407378.1">
    <property type="nucleotide sequence ID" value="NZ_WTUZ01000016.1"/>
</dbReference>
<dbReference type="EMBL" id="WTUZ01000016">
    <property type="protein sequence ID" value="MZQ83202.1"/>
    <property type="molecule type" value="Genomic_DNA"/>
</dbReference>
<evidence type="ECO:0000313" key="3">
    <source>
        <dbReference type="EMBL" id="MZQ83202.1"/>
    </source>
</evidence>
<dbReference type="InterPro" id="IPR001119">
    <property type="entry name" value="SLH_dom"/>
</dbReference>
<dbReference type="PANTHER" id="PTHR43308:SF5">
    <property type="entry name" value="S-LAYER PROTEIN _ PEPTIDOGLYCAN ENDO-BETA-N-ACETYLGLUCOSAMINIDASE"/>
    <property type="match status" value="1"/>
</dbReference>
<proteinExistence type="predicted"/>
<dbReference type="PANTHER" id="PTHR43308">
    <property type="entry name" value="OUTER MEMBRANE PROTEIN ALPHA-RELATED"/>
    <property type="match status" value="1"/>
</dbReference>
<dbReference type="PROSITE" id="PS51272">
    <property type="entry name" value="SLH"/>
    <property type="match status" value="3"/>
</dbReference>
<dbReference type="GO" id="GO:0000272">
    <property type="term" value="P:polysaccharide catabolic process"/>
    <property type="evidence" value="ECO:0007669"/>
    <property type="project" value="InterPro"/>
</dbReference>
<keyword evidence="4" id="KW-1185">Reference proteome</keyword>
<dbReference type="InterPro" id="IPR051465">
    <property type="entry name" value="Cell_Envelope_Struct_Comp"/>
</dbReference>
<sequence>MRRKIVLATLVCNLGCSLALLGPAYAEDASQFVMKTTDTESTGEFTVTLQGENLQDLFAYEAKFAFDASKLEVVKADTKIEGFSVSPIVKNNEVTFAHTKVGKVDGEKGNLDIGTITFKAKKVGASQVTWTSMKIVDHNLKSQSITLSKSADFTKIFSDLAGHWAKSDIMLMVSKQIVEGMDDDHFAPDTNVTRAQFATLIAKALNLKEGTGLNPFADVAAGSWYEDTVKKAYAAGLINGVSDDTFAPEKNITREEMTAMLMRAKAQATGTKVEDMTASTRATFSDENAVSDWAKHSVELAVGDGLMNGRTEQEFAPQEHATRAESVVVLKRLLGGISAK</sequence>
<dbReference type="InterPro" id="IPR008965">
    <property type="entry name" value="CBM2/CBM3_carb-bd_dom_sf"/>
</dbReference>
<name>A0A6L8V0H4_9BACL</name>
<protein>
    <recommendedName>
        <fullName evidence="2">SLH domain-containing protein</fullName>
    </recommendedName>
</protein>
<reference evidence="3 4" key="1">
    <citation type="submission" date="2019-12" db="EMBL/GenBank/DDBJ databases">
        <title>Paenibacillus sp. nov. sp. isolated from soil.</title>
        <authorList>
            <person name="Kim J."/>
            <person name="Jeong S.E."/>
            <person name="Jung H.S."/>
            <person name="Jeon C.O."/>
        </authorList>
    </citation>
    <scope>NUCLEOTIDE SEQUENCE [LARGE SCALE GENOMIC DNA]</scope>
    <source>
        <strain evidence="3 4">5J-6</strain>
    </source>
</reference>
<accession>A0A6L8V0H4</accession>
<evidence type="ECO:0000259" key="2">
    <source>
        <dbReference type="PROSITE" id="PS51272"/>
    </source>
</evidence>
<dbReference type="AlphaFoldDB" id="A0A6L8V0H4"/>
<feature type="chain" id="PRO_5027081449" description="SLH domain-containing protein" evidence="1">
    <location>
        <begin position="27"/>
        <end position="340"/>
    </location>
</feature>
<dbReference type="Pfam" id="PF00395">
    <property type="entry name" value="SLH"/>
    <property type="match status" value="3"/>
</dbReference>
<dbReference type="CDD" id="cd08547">
    <property type="entry name" value="Type_II_cohesin"/>
    <property type="match status" value="1"/>
</dbReference>
<dbReference type="Proteomes" id="UP000481087">
    <property type="component" value="Unassembled WGS sequence"/>
</dbReference>
<keyword evidence="1" id="KW-0732">Signal</keyword>
<feature type="domain" description="SLH" evidence="2">
    <location>
        <begin position="281"/>
        <end position="340"/>
    </location>
</feature>
<evidence type="ECO:0000313" key="4">
    <source>
        <dbReference type="Proteomes" id="UP000481087"/>
    </source>
</evidence>
<dbReference type="Pfam" id="PF00963">
    <property type="entry name" value="Cohesin"/>
    <property type="match status" value="1"/>
</dbReference>
<feature type="signal peptide" evidence="1">
    <location>
        <begin position="1"/>
        <end position="26"/>
    </location>
</feature>
<gene>
    <name evidence="3" type="ORF">GQF01_13890</name>
</gene>